<dbReference type="AlphaFoldDB" id="B0DEX7"/>
<keyword evidence="3" id="KW-1185">Reference proteome</keyword>
<evidence type="ECO:0000313" key="3">
    <source>
        <dbReference type="Proteomes" id="UP000001194"/>
    </source>
</evidence>
<dbReference type="Proteomes" id="UP000001194">
    <property type="component" value="Unassembled WGS sequence"/>
</dbReference>
<evidence type="ECO:0000256" key="1">
    <source>
        <dbReference type="SAM" id="MobiDB-lite"/>
    </source>
</evidence>
<dbReference type="RefSeq" id="XP_001882471.1">
    <property type="nucleotide sequence ID" value="XM_001882436.1"/>
</dbReference>
<accession>B0DEX7</accession>
<dbReference type="EMBL" id="DS547107">
    <property type="protein sequence ID" value="EDR06624.1"/>
    <property type="molecule type" value="Genomic_DNA"/>
</dbReference>
<dbReference type="KEGG" id="lbc:LACBIDRAFT_328467"/>
<dbReference type="InParanoid" id="B0DEX7"/>
<proteinExistence type="predicted"/>
<reference evidence="2 3" key="1">
    <citation type="journal article" date="2008" name="Nature">
        <title>The genome of Laccaria bicolor provides insights into mycorrhizal symbiosis.</title>
        <authorList>
            <person name="Martin F."/>
            <person name="Aerts A."/>
            <person name="Ahren D."/>
            <person name="Brun A."/>
            <person name="Danchin E.G.J."/>
            <person name="Duchaussoy F."/>
            <person name="Gibon J."/>
            <person name="Kohler A."/>
            <person name="Lindquist E."/>
            <person name="Pereda V."/>
            <person name="Salamov A."/>
            <person name="Shapiro H.J."/>
            <person name="Wuyts J."/>
            <person name="Blaudez D."/>
            <person name="Buee M."/>
            <person name="Brokstein P."/>
            <person name="Canbaeck B."/>
            <person name="Cohen D."/>
            <person name="Courty P.E."/>
            <person name="Coutinho P.M."/>
            <person name="Delaruelle C."/>
            <person name="Detter J.C."/>
            <person name="Deveau A."/>
            <person name="DiFazio S."/>
            <person name="Duplessis S."/>
            <person name="Fraissinet-Tachet L."/>
            <person name="Lucic E."/>
            <person name="Frey-Klett P."/>
            <person name="Fourrey C."/>
            <person name="Feussner I."/>
            <person name="Gay G."/>
            <person name="Grimwood J."/>
            <person name="Hoegger P.J."/>
            <person name="Jain P."/>
            <person name="Kilaru S."/>
            <person name="Labbe J."/>
            <person name="Lin Y.C."/>
            <person name="Legue V."/>
            <person name="Le Tacon F."/>
            <person name="Marmeisse R."/>
            <person name="Melayah D."/>
            <person name="Montanini B."/>
            <person name="Muratet M."/>
            <person name="Nehls U."/>
            <person name="Niculita-Hirzel H."/>
            <person name="Oudot-Le Secq M.P."/>
            <person name="Peter M."/>
            <person name="Quesneville H."/>
            <person name="Rajashekar B."/>
            <person name="Reich M."/>
            <person name="Rouhier N."/>
            <person name="Schmutz J."/>
            <person name="Yin T."/>
            <person name="Chalot M."/>
            <person name="Henrissat B."/>
            <person name="Kuees U."/>
            <person name="Lucas S."/>
            <person name="Van de Peer Y."/>
            <person name="Podila G.K."/>
            <person name="Polle A."/>
            <person name="Pukkila P.J."/>
            <person name="Richardson P.M."/>
            <person name="Rouze P."/>
            <person name="Sanders I.R."/>
            <person name="Stajich J.E."/>
            <person name="Tunlid A."/>
            <person name="Tuskan G."/>
            <person name="Grigoriev I.V."/>
        </authorList>
    </citation>
    <scope>NUCLEOTIDE SEQUENCE [LARGE SCALE GENOMIC DNA]</scope>
    <source>
        <strain evidence="3">S238N-H82 / ATCC MYA-4686</strain>
    </source>
</reference>
<dbReference type="HOGENOM" id="CLU_1250853_0_0_1"/>
<dbReference type="GeneID" id="6078321"/>
<sequence>MNCFGPINTSLVLRLDFQTLGPNSNKGCPITICQGPNSKGKRCNTFCWKKGYSKFPLSSPSVTTTPSFPAPSQAFWIPPCHIFKITVVPTFHYCTSAFIASAITGFQVHCIFPCHTTSYRRKCCFCCKHCITKGGCGSRTHTSALSSSTPTCPNPILAQLSSSCPASPSLTQPPLSMTGAGDVPLFPAVPSPSPTFDPQSLDAWPNPRFNSHMPSDVPVID</sequence>
<feature type="region of interest" description="Disordered" evidence="1">
    <location>
        <begin position="188"/>
        <end position="221"/>
    </location>
</feature>
<name>B0DEX7_LACBS</name>
<evidence type="ECO:0000313" key="2">
    <source>
        <dbReference type="EMBL" id="EDR06624.1"/>
    </source>
</evidence>
<protein>
    <submittedName>
        <fullName evidence="2">Predicted protein</fullName>
    </submittedName>
</protein>
<organism evidence="3">
    <name type="scientific">Laccaria bicolor (strain S238N-H82 / ATCC MYA-4686)</name>
    <name type="common">Bicoloured deceiver</name>
    <name type="synonym">Laccaria laccata var. bicolor</name>
    <dbReference type="NCBI Taxonomy" id="486041"/>
    <lineage>
        <taxon>Eukaryota</taxon>
        <taxon>Fungi</taxon>
        <taxon>Dikarya</taxon>
        <taxon>Basidiomycota</taxon>
        <taxon>Agaricomycotina</taxon>
        <taxon>Agaricomycetes</taxon>
        <taxon>Agaricomycetidae</taxon>
        <taxon>Agaricales</taxon>
        <taxon>Agaricineae</taxon>
        <taxon>Hydnangiaceae</taxon>
        <taxon>Laccaria</taxon>
    </lineage>
</organism>
<dbReference type="OrthoDB" id="3050590at2759"/>
<gene>
    <name evidence="2" type="ORF">LACBIDRAFT_328467</name>
</gene>